<organism evidence="3 4">
    <name type="scientific">Leptomonas seymouri</name>
    <dbReference type="NCBI Taxonomy" id="5684"/>
    <lineage>
        <taxon>Eukaryota</taxon>
        <taxon>Discoba</taxon>
        <taxon>Euglenozoa</taxon>
        <taxon>Kinetoplastea</taxon>
        <taxon>Metakinetoplastina</taxon>
        <taxon>Trypanosomatida</taxon>
        <taxon>Trypanosomatidae</taxon>
        <taxon>Leishmaniinae</taxon>
        <taxon>Leptomonas</taxon>
    </lineage>
</organism>
<dbReference type="EMBL" id="LJSK01000075">
    <property type="protein sequence ID" value="KPI87763.1"/>
    <property type="molecule type" value="Genomic_DNA"/>
</dbReference>
<dbReference type="Pfam" id="PF02493">
    <property type="entry name" value="MORN"/>
    <property type="match status" value="14"/>
</dbReference>
<proteinExistence type="predicted"/>
<dbReference type="GO" id="GO:0005829">
    <property type="term" value="C:cytosol"/>
    <property type="evidence" value="ECO:0007669"/>
    <property type="project" value="TreeGrafter"/>
</dbReference>
<comment type="caution">
    <text evidence="3">The sequence shown here is derived from an EMBL/GenBank/DDBJ whole genome shotgun (WGS) entry which is preliminary data.</text>
</comment>
<accession>A0A0N1I572</accession>
<reference evidence="3 4" key="1">
    <citation type="journal article" date="2015" name="PLoS Pathog.">
        <title>Leptomonas seymouri: Adaptations to the Dixenous Life Cycle Analyzed by Genome Sequencing, Transcriptome Profiling and Co-infection with Leishmania donovani.</title>
        <authorList>
            <person name="Kraeva N."/>
            <person name="Butenko A."/>
            <person name="Hlavacova J."/>
            <person name="Kostygov A."/>
            <person name="Myskova J."/>
            <person name="Grybchuk D."/>
            <person name="Lestinova T."/>
            <person name="Votypka J."/>
            <person name="Volf P."/>
            <person name="Opperdoes F."/>
            <person name="Flegontov P."/>
            <person name="Lukes J."/>
            <person name="Yurchenko V."/>
        </authorList>
    </citation>
    <scope>NUCLEOTIDE SEQUENCE [LARGE SCALE GENOMIC DNA]</scope>
    <source>
        <strain evidence="3 4">ATCC 30220</strain>
    </source>
</reference>
<dbReference type="AlphaFoldDB" id="A0A0N1I572"/>
<protein>
    <recommendedName>
        <fullName evidence="5">MORN repeat-containing protein</fullName>
    </recommendedName>
</protein>
<dbReference type="PANTHER" id="PTHR43215">
    <property type="entry name" value="RADIAL SPOKE HEAD 1 HOMOLOG"/>
    <property type="match status" value="1"/>
</dbReference>
<dbReference type="PANTHER" id="PTHR43215:SF14">
    <property type="entry name" value="RADIAL SPOKE HEAD 1 HOMOLOG"/>
    <property type="match status" value="1"/>
</dbReference>
<dbReference type="VEuPathDB" id="TriTrypDB:Lsey_0075_0250"/>
<dbReference type="InterPro" id="IPR003409">
    <property type="entry name" value="MORN"/>
</dbReference>
<dbReference type="Proteomes" id="UP000038009">
    <property type="component" value="Unassembled WGS sequence"/>
</dbReference>
<dbReference type="SMART" id="SM00698">
    <property type="entry name" value="MORN"/>
    <property type="match status" value="14"/>
</dbReference>
<evidence type="ECO:0000313" key="3">
    <source>
        <dbReference type="EMBL" id="KPI87763.1"/>
    </source>
</evidence>
<dbReference type="Gene3D" id="2.20.110.10">
    <property type="entry name" value="Histone H3 K4-specific methyltransferase SET7/9 N-terminal domain"/>
    <property type="match status" value="5"/>
</dbReference>
<feature type="region of interest" description="Disordered" evidence="2">
    <location>
        <begin position="706"/>
        <end position="726"/>
    </location>
</feature>
<dbReference type="SUPFAM" id="SSF82185">
    <property type="entry name" value="Histone H3 K4-specific methyltransferase SET7/9 N-terminal domain"/>
    <property type="match status" value="4"/>
</dbReference>
<evidence type="ECO:0000256" key="2">
    <source>
        <dbReference type="SAM" id="MobiDB-lite"/>
    </source>
</evidence>
<feature type="compositionally biased region" description="Polar residues" evidence="2">
    <location>
        <begin position="250"/>
        <end position="279"/>
    </location>
</feature>
<evidence type="ECO:0008006" key="5">
    <source>
        <dbReference type="Google" id="ProtNLM"/>
    </source>
</evidence>
<gene>
    <name evidence="3" type="ORF">ABL78_3172</name>
</gene>
<dbReference type="OrthoDB" id="270720at2759"/>
<sequence>MTTLSISTPSVTHLQAMSPMFGSSATAIDPASEFPTEGAVSAAHPIEYFSVVLSEPALVVLRVQEANTASRCALFLSCTTDKPNANSASWRLISPEPVKQLVLHPADPAYRVGRLMIAVHYLETRGQSSFQLRAEVRSDFFAMWLRTGEVPRNAATAADGVFENKMAPEISRVSQKQAGLSETAMSTLHGALAKAASLSVTSSTSTAVNRRGSLFTSLYIGDWHGNQRQGLGFQYYAAPDGDTFGDGWRNTVQAGESEGEATSSCSGSEQANSNDCHPQTSVATPHHFLPQFSATAPHTTLVNPLLLLRAFSERHNLPWSAWSIPDTLTPEELAKLGFGHSFNLAGPNRAAEKASKTKDEAGDGDEPLSLLAFSKLASQHLSTSNVFLPTTSPTPPPLPIARRTTAKEGLSALDRVLDHLLLAAVRDAELGQWAVLPVQPGVEVYAGEWSANCKSGRGLYQWLDRSYLGEWVGGRREGLGLLRRKDGGWYRGQWERHVPHGNGEARLMPENLFYKGEWRDGRRSGQGCLTYPDGTAVHGVWVADALQPEVHAVYADGSTYDGFWGPGACREGTGTLTDAEGCQHIHVWSNNTRAGEGKEIYPNGVVLEGVWEADTLTRGVYVFPNGERYVGDMDPRRHVREGTGECTSADGLSVYTGGWSQDKRTGHGVFVRYQKSKATTGSSASVVDAATDPMIVVERYEGEWRDDVRSGSGHQENGDEVYDGTFGGDCRDGIGTQRNERTGSFYQGHWKAGDRCGAGIYYSATKDTTYEGIFLHGLLTGSGTATADVSQEHYSGLWLDGMKQGHGSLRLANGDTLRGVWHCGLPVADADVEYIDAPQEGIVSDSRYVGGWRDGARHGNGTQVFRGGSVYEGEWEHNKPHGRGRRTAASGESIECEWVYGSIVPGCTALVCYADGGVYTGQVNAAGVPHGVGVLTYPDSTVFDGQFIDGIYQL</sequence>
<keyword evidence="1" id="KW-0677">Repeat</keyword>
<name>A0A0N1I572_LEPSE</name>
<dbReference type="OMA" id="DANNAAW"/>
<evidence type="ECO:0000256" key="1">
    <source>
        <dbReference type="ARBA" id="ARBA00022737"/>
    </source>
</evidence>
<feature type="region of interest" description="Disordered" evidence="2">
    <location>
        <begin position="248"/>
        <end position="279"/>
    </location>
</feature>
<evidence type="ECO:0000313" key="4">
    <source>
        <dbReference type="Proteomes" id="UP000038009"/>
    </source>
</evidence>
<dbReference type="FunFam" id="2.20.110.10:FF:000002">
    <property type="entry name" value="Phosphatidylinositol 4-phosphate 5-kinase 8"/>
    <property type="match status" value="1"/>
</dbReference>
<keyword evidence="4" id="KW-1185">Reference proteome</keyword>